<keyword evidence="1" id="KW-1133">Transmembrane helix</keyword>
<gene>
    <name evidence="2" type="ORF">A7U43_16080</name>
</gene>
<dbReference type="KEGG" id="madi:A7U43_16080"/>
<protein>
    <submittedName>
        <fullName evidence="2">Uncharacterized protein</fullName>
    </submittedName>
</protein>
<accession>A0A172UNG3</accession>
<dbReference type="EMBL" id="CP015596">
    <property type="protein sequence ID" value="ANE80621.1"/>
    <property type="molecule type" value="Genomic_DNA"/>
</dbReference>
<dbReference type="Proteomes" id="UP000077143">
    <property type="component" value="Chromosome"/>
</dbReference>
<keyword evidence="1" id="KW-0812">Transmembrane</keyword>
<reference evidence="2 3" key="1">
    <citation type="submission" date="2016-05" db="EMBL/GenBank/DDBJ databases">
        <title>Complete genome sequence of a phthalic acid esters degrading Mycobacterium sp. YC-RL4.</title>
        <authorList>
            <person name="Ren L."/>
            <person name="Fan S."/>
            <person name="Ruth N."/>
            <person name="Jia Y."/>
            <person name="Wang J."/>
            <person name="Qiao C."/>
        </authorList>
    </citation>
    <scope>NUCLEOTIDE SEQUENCE [LARGE SCALE GENOMIC DNA]</scope>
    <source>
        <strain evidence="2 3">YC-RL4</strain>
    </source>
</reference>
<dbReference type="AlphaFoldDB" id="A0A172UNG3"/>
<feature type="transmembrane region" description="Helical" evidence="1">
    <location>
        <begin position="46"/>
        <end position="68"/>
    </location>
</feature>
<keyword evidence="1" id="KW-0472">Membrane</keyword>
<keyword evidence="3" id="KW-1185">Reference proteome</keyword>
<feature type="transmembrane region" description="Helical" evidence="1">
    <location>
        <begin position="12"/>
        <end position="34"/>
    </location>
</feature>
<dbReference type="RefSeq" id="WP_067997177.1">
    <property type="nucleotide sequence ID" value="NZ_CP015596.1"/>
</dbReference>
<name>A0A172UNG3_9MYCO</name>
<proteinExistence type="predicted"/>
<sequence length="69" mass="7058">MHTVTLASPASTAALTIGLMTYAALILAGIAVAIFDARRHRRRRAIAATVLVGVLTLGGLVMAIISSVA</sequence>
<evidence type="ECO:0000313" key="2">
    <source>
        <dbReference type="EMBL" id="ANE80621.1"/>
    </source>
</evidence>
<organism evidence="2 3">
    <name type="scientific">Mycobacterium adipatum</name>
    <dbReference type="NCBI Taxonomy" id="1682113"/>
    <lineage>
        <taxon>Bacteria</taxon>
        <taxon>Bacillati</taxon>
        <taxon>Actinomycetota</taxon>
        <taxon>Actinomycetes</taxon>
        <taxon>Mycobacteriales</taxon>
        <taxon>Mycobacteriaceae</taxon>
        <taxon>Mycobacterium</taxon>
    </lineage>
</organism>
<evidence type="ECO:0000313" key="3">
    <source>
        <dbReference type="Proteomes" id="UP000077143"/>
    </source>
</evidence>
<evidence type="ECO:0000256" key="1">
    <source>
        <dbReference type="SAM" id="Phobius"/>
    </source>
</evidence>